<dbReference type="AlphaFoldDB" id="A0A9D3WGM7"/>
<dbReference type="Pfam" id="PF02519">
    <property type="entry name" value="Auxin_inducible"/>
    <property type="match status" value="1"/>
</dbReference>
<evidence type="ECO:0000313" key="4">
    <source>
        <dbReference type="EMBL" id="KAH1122730.1"/>
    </source>
</evidence>
<evidence type="ECO:0000256" key="2">
    <source>
        <dbReference type="ARBA" id="ARBA00022473"/>
    </source>
</evidence>
<dbReference type="OrthoDB" id="1936278at2759"/>
<organism evidence="4 5">
    <name type="scientific">Gossypium stocksii</name>
    <dbReference type="NCBI Taxonomy" id="47602"/>
    <lineage>
        <taxon>Eukaryota</taxon>
        <taxon>Viridiplantae</taxon>
        <taxon>Streptophyta</taxon>
        <taxon>Embryophyta</taxon>
        <taxon>Tracheophyta</taxon>
        <taxon>Spermatophyta</taxon>
        <taxon>Magnoliopsida</taxon>
        <taxon>eudicotyledons</taxon>
        <taxon>Gunneridae</taxon>
        <taxon>Pentapetalae</taxon>
        <taxon>rosids</taxon>
        <taxon>malvids</taxon>
        <taxon>Malvales</taxon>
        <taxon>Malvaceae</taxon>
        <taxon>Malvoideae</taxon>
        <taxon>Gossypium</taxon>
    </lineage>
</organism>
<keyword evidence="5" id="KW-1185">Reference proteome</keyword>
<sequence>MERKWRKMAAIGRKIITSPGRTRPKVADEDHSTDKKRFVIPLSYLNNSIFQELFKMSEFGLSSDGPITFPCDSVIMSYIVLLVRRRLAKDLEKAVLNSITSNICSSYSTFLHEGHAEKQLPVCGF</sequence>
<name>A0A9D3WGM7_9ROSI</name>
<evidence type="ECO:0000256" key="3">
    <source>
        <dbReference type="ARBA" id="ARBA00022604"/>
    </source>
</evidence>
<dbReference type="Proteomes" id="UP000828251">
    <property type="component" value="Unassembled WGS sequence"/>
</dbReference>
<dbReference type="EMBL" id="JAIQCV010000002">
    <property type="protein sequence ID" value="KAH1122730.1"/>
    <property type="molecule type" value="Genomic_DNA"/>
</dbReference>
<comment type="similarity">
    <text evidence="1">Belongs to the ARG7 family.</text>
</comment>
<dbReference type="GO" id="GO:0009733">
    <property type="term" value="P:response to auxin"/>
    <property type="evidence" value="ECO:0007669"/>
    <property type="project" value="InterPro"/>
</dbReference>
<evidence type="ECO:0000313" key="5">
    <source>
        <dbReference type="Proteomes" id="UP000828251"/>
    </source>
</evidence>
<dbReference type="InterPro" id="IPR003676">
    <property type="entry name" value="SAUR_fam"/>
</dbReference>
<protein>
    <submittedName>
        <fullName evidence="4">Uncharacterized protein</fullName>
    </submittedName>
</protein>
<accession>A0A9D3WGM7</accession>
<proteinExistence type="inferred from homology"/>
<keyword evidence="3" id="KW-0341">Growth regulation</keyword>
<reference evidence="4 5" key="1">
    <citation type="journal article" date="2021" name="Plant Biotechnol. J.">
        <title>Multi-omics assisted identification of the key and species-specific regulatory components of drought-tolerant mechanisms in Gossypium stocksii.</title>
        <authorList>
            <person name="Yu D."/>
            <person name="Ke L."/>
            <person name="Zhang D."/>
            <person name="Wu Y."/>
            <person name="Sun Y."/>
            <person name="Mei J."/>
            <person name="Sun J."/>
            <person name="Sun Y."/>
        </authorList>
    </citation>
    <scope>NUCLEOTIDE SEQUENCE [LARGE SCALE GENOMIC DNA]</scope>
    <source>
        <strain evidence="5">cv. E1</strain>
        <tissue evidence="4">Leaf</tissue>
    </source>
</reference>
<keyword evidence="2" id="KW-0217">Developmental protein</keyword>
<comment type="caution">
    <text evidence="4">The sequence shown here is derived from an EMBL/GenBank/DDBJ whole genome shotgun (WGS) entry which is preliminary data.</text>
</comment>
<gene>
    <name evidence="4" type="ORF">J1N35_005890</name>
</gene>
<dbReference type="PANTHER" id="PTHR31175:SF82">
    <property type="entry name" value="AUXIN-RESPONSIVE PROTEIN SAUR65"/>
    <property type="match status" value="1"/>
</dbReference>
<evidence type="ECO:0000256" key="1">
    <source>
        <dbReference type="ARBA" id="ARBA00006974"/>
    </source>
</evidence>
<dbReference type="PANTHER" id="PTHR31175">
    <property type="entry name" value="AUXIN-RESPONSIVE FAMILY PROTEIN"/>
    <property type="match status" value="1"/>
</dbReference>